<evidence type="ECO:0008006" key="4">
    <source>
        <dbReference type="Google" id="ProtNLM"/>
    </source>
</evidence>
<keyword evidence="3" id="KW-1185">Reference proteome</keyword>
<protein>
    <recommendedName>
        <fullName evidence="4">Secreted protein</fullName>
    </recommendedName>
</protein>
<evidence type="ECO:0000256" key="1">
    <source>
        <dbReference type="SAM" id="SignalP"/>
    </source>
</evidence>
<accession>A0ABD3TC15</accession>
<dbReference type="EMBL" id="JBJXBP010000004">
    <property type="protein sequence ID" value="KAL3833778.1"/>
    <property type="molecule type" value="Genomic_DNA"/>
</dbReference>
<gene>
    <name evidence="2" type="ORF">ACJIZ3_008514</name>
</gene>
<dbReference type="AlphaFoldDB" id="A0ABD3TC15"/>
<feature type="signal peptide" evidence="1">
    <location>
        <begin position="1"/>
        <end position="19"/>
    </location>
</feature>
<reference evidence="2 3" key="1">
    <citation type="submission" date="2024-12" db="EMBL/GenBank/DDBJ databases">
        <title>The unique morphological basis and parallel evolutionary history of personate flowers in Penstemon.</title>
        <authorList>
            <person name="Depatie T.H."/>
            <person name="Wessinger C.A."/>
        </authorList>
    </citation>
    <scope>NUCLEOTIDE SEQUENCE [LARGE SCALE GENOMIC DNA]</scope>
    <source>
        <strain evidence="2">WTNN_2</strain>
        <tissue evidence="2">Leaf</tissue>
    </source>
</reference>
<keyword evidence="1" id="KW-0732">Signal</keyword>
<dbReference type="Proteomes" id="UP001634393">
    <property type="component" value="Unassembled WGS sequence"/>
</dbReference>
<feature type="chain" id="PRO_5044756500" description="Secreted protein" evidence="1">
    <location>
        <begin position="20"/>
        <end position="95"/>
    </location>
</feature>
<proteinExistence type="predicted"/>
<sequence length="95" mass="10914">MFNSFTICASLLLDALSLSYLFPRCTMRILLRIGVVCFKKLCRVSNIWHLLMRVYTISMQTWRTSCSSSKRLQPLGVFEVKCLKAMSNLLSRATT</sequence>
<comment type="caution">
    <text evidence="2">The sequence shown here is derived from an EMBL/GenBank/DDBJ whole genome shotgun (WGS) entry which is preliminary data.</text>
</comment>
<name>A0ABD3TC15_9LAMI</name>
<organism evidence="2 3">
    <name type="scientific">Penstemon smallii</name>
    <dbReference type="NCBI Taxonomy" id="265156"/>
    <lineage>
        <taxon>Eukaryota</taxon>
        <taxon>Viridiplantae</taxon>
        <taxon>Streptophyta</taxon>
        <taxon>Embryophyta</taxon>
        <taxon>Tracheophyta</taxon>
        <taxon>Spermatophyta</taxon>
        <taxon>Magnoliopsida</taxon>
        <taxon>eudicotyledons</taxon>
        <taxon>Gunneridae</taxon>
        <taxon>Pentapetalae</taxon>
        <taxon>asterids</taxon>
        <taxon>lamiids</taxon>
        <taxon>Lamiales</taxon>
        <taxon>Plantaginaceae</taxon>
        <taxon>Cheloneae</taxon>
        <taxon>Penstemon</taxon>
    </lineage>
</organism>
<evidence type="ECO:0000313" key="2">
    <source>
        <dbReference type="EMBL" id="KAL3833778.1"/>
    </source>
</evidence>
<evidence type="ECO:0000313" key="3">
    <source>
        <dbReference type="Proteomes" id="UP001634393"/>
    </source>
</evidence>